<organism evidence="15">
    <name type="scientific">Geron pallipilosus</name>
    <dbReference type="NCBI Taxonomy" id="2682726"/>
    <lineage>
        <taxon>Eukaryota</taxon>
        <taxon>Metazoa</taxon>
        <taxon>Ecdysozoa</taxon>
        <taxon>Arthropoda</taxon>
        <taxon>Hexapoda</taxon>
        <taxon>Insecta</taxon>
        <taxon>Pterygota</taxon>
        <taxon>Neoptera</taxon>
        <taxon>Endopterygota</taxon>
        <taxon>Diptera</taxon>
        <taxon>Brachycera</taxon>
        <taxon>Muscomorpha</taxon>
        <taxon>Asiloidea</taxon>
        <taxon>Bombyliidae</taxon>
        <taxon>Gerontinae</taxon>
        <taxon>Geron</taxon>
    </lineage>
</organism>
<evidence type="ECO:0000313" key="15">
    <source>
        <dbReference type="EMBL" id="QHD46552.1"/>
    </source>
</evidence>
<evidence type="ECO:0000256" key="9">
    <source>
        <dbReference type="ARBA" id="ARBA00023065"/>
    </source>
</evidence>
<protein>
    <recommendedName>
        <fullName evidence="13">ATP synthase complex subunit 8</fullName>
    </recommendedName>
</protein>
<dbReference type="GO" id="GO:0015986">
    <property type="term" value="P:proton motive force-driven ATP synthesis"/>
    <property type="evidence" value="ECO:0007669"/>
    <property type="project" value="InterPro"/>
</dbReference>
<keyword evidence="7 13" id="KW-0375">Hydrogen ion transport</keyword>
<sequence length="53" mass="6434">MPQMAPMSWLTLFLIFSISLILFNMVNYFSFINLTEKKPLSLKFMKKSLEWKW</sequence>
<keyword evidence="11 14" id="KW-0472">Membrane</keyword>
<comment type="subcellular location">
    <subcellularLocation>
        <location evidence="1 13">Mitochondrion membrane</location>
        <topology evidence="1 13">Single-pass membrane protein</topology>
    </subcellularLocation>
</comment>
<evidence type="ECO:0000256" key="12">
    <source>
        <dbReference type="ARBA" id="ARBA00024864"/>
    </source>
</evidence>
<dbReference type="GO" id="GO:0045259">
    <property type="term" value="C:proton-transporting ATP synthase complex"/>
    <property type="evidence" value="ECO:0007669"/>
    <property type="project" value="UniProtKB-KW"/>
</dbReference>
<dbReference type="Pfam" id="PF00895">
    <property type="entry name" value="ATP-synt_8"/>
    <property type="match status" value="1"/>
</dbReference>
<keyword evidence="9 13" id="KW-0406">Ion transport</keyword>
<proteinExistence type="inferred from homology"/>
<evidence type="ECO:0000256" key="5">
    <source>
        <dbReference type="ARBA" id="ARBA00022547"/>
    </source>
</evidence>
<accession>A0A6B9P575</accession>
<feature type="transmembrane region" description="Helical" evidence="14">
    <location>
        <begin position="12"/>
        <end position="35"/>
    </location>
</feature>
<evidence type="ECO:0000256" key="3">
    <source>
        <dbReference type="ARBA" id="ARBA00011291"/>
    </source>
</evidence>
<dbReference type="InterPro" id="IPR001421">
    <property type="entry name" value="ATP8_metazoa"/>
</dbReference>
<name>A0A6B9P575_9MUSC</name>
<keyword evidence="6 13" id="KW-0812">Transmembrane</keyword>
<dbReference type="GO" id="GO:0015078">
    <property type="term" value="F:proton transmembrane transporter activity"/>
    <property type="evidence" value="ECO:0007669"/>
    <property type="project" value="InterPro"/>
</dbReference>
<dbReference type="GO" id="GO:0031966">
    <property type="term" value="C:mitochondrial membrane"/>
    <property type="evidence" value="ECO:0007669"/>
    <property type="project" value="UniProtKB-SubCell"/>
</dbReference>
<dbReference type="EMBL" id="MG732929">
    <property type="protein sequence ID" value="QHD46552.1"/>
    <property type="molecule type" value="Genomic_DNA"/>
</dbReference>
<geneLocation type="mitochondrion" evidence="15"/>
<keyword evidence="4 13" id="KW-0813">Transport</keyword>
<evidence type="ECO:0000256" key="2">
    <source>
        <dbReference type="ARBA" id="ARBA00008892"/>
    </source>
</evidence>
<evidence type="ECO:0000256" key="11">
    <source>
        <dbReference type="ARBA" id="ARBA00023136"/>
    </source>
</evidence>
<evidence type="ECO:0000256" key="7">
    <source>
        <dbReference type="ARBA" id="ARBA00022781"/>
    </source>
</evidence>
<reference evidence="15" key="1">
    <citation type="journal article" date="2019" name="Mitochondrial DNA Part B Resour">
        <title>First report of mitochondrial genome of family Bombyliidae,Geron pallipilosus(Diptera: Bombyliidae).</title>
        <authorList>
            <person name="Yao G."/>
            <person name="Wang L."/>
            <person name="Zhang Q."/>
        </authorList>
    </citation>
    <scope>NUCLEOTIDE SEQUENCE</scope>
</reference>
<comment type="similarity">
    <text evidence="2 13">Belongs to the ATPase protein 8 family.</text>
</comment>
<comment type="subunit">
    <text evidence="3">F-type ATPases have 2 components, CF(1) - the catalytic core - and CF(0) - the membrane proton channel.</text>
</comment>
<evidence type="ECO:0000256" key="6">
    <source>
        <dbReference type="ARBA" id="ARBA00022692"/>
    </source>
</evidence>
<evidence type="ECO:0000256" key="1">
    <source>
        <dbReference type="ARBA" id="ARBA00004304"/>
    </source>
</evidence>
<evidence type="ECO:0000256" key="4">
    <source>
        <dbReference type="ARBA" id="ARBA00022448"/>
    </source>
</evidence>
<dbReference type="AlphaFoldDB" id="A0A6B9P575"/>
<evidence type="ECO:0000256" key="13">
    <source>
        <dbReference type="RuleBase" id="RU003661"/>
    </source>
</evidence>
<keyword evidence="8 14" id="KW-1133">Transmembrane helix</keyword>
<keyword evidence="5 13" id="KW-0138">CF(0)</keyword>
<keyword evidence="10 13" id="KW-0496">Mitochondrion</keyword>
<evidence type="ECO:0000256" key="8">
    <source>
        <dbReference type="ARBA" id="ARBA00022989"/>
    </source>
</evidence>
<gene>
    <name evidence="15" type="primary">ATP8</name>
</gene>
<comment type="function">
    <text evidence="12">Mitochondrial membrane ATP synthase (F(1)F(0) ATP synthase or Complex V) produces ATP from ADP in the presence of a proton gradient across the membrane which is generated by electron transport complexes of the respiratory chain. F-type ATPases consist of two structural domains, F(1) - containing the extramembraneous catalytic core and F(0) - containing the membrane proton channel, linked together by a central stalk and a peripheral stalk. During catalysis, ATP synthesis in the catalytic domain of F(1) is coupled via a rotary mechanism of the central stalk subunits to proton translocation. Part of the complex F(0) domain. Minor subunit located with subunit a in the membrane.</text>
</comment>
<evidence type="ECO:0000256" key="14">
    <source>
        <dbReference type="SAM" id="Phobius"/>
    </source>
</evidence>
<evidence type="ECO:0000256" key="10">
    <source>
        <dbReference type="ARBA" id="ARBA00023128"/>
    </source>
</evidence>